<dbReference type="GO" id="GO:0015232">
    <property type="term" value="F:heme transmembrane transporter activity"/>
    <property type="evidence" value="ECO:0007669"/>
    <property type="project" value="UniProtKB-ARBA"/>
</dbReference>
<dbReference type="InterPro" id="IPR020846">
    <property type="entry name" value="MFS_dom"/>
</dbReference>
<keyword evidence="7 23" id="KW-0812">Transmembrane</keyword>
<dbReference type="PANTHER" id="PTHR10924">
    <property type="entry name" value="MAJOR FACILITATOR SUPERFAMILY PROTEIN-RELATED"/>
    <property type="match status" value="1"/>
</dbReference>
<keyword evidence="6" id="KW-0597">Phosphoprotein</keyword>
<dbReference type="Proteomes" id="UP001318040">
    <property type="component" value="Chromosome 33"/>
</dbReference>
<comment type="subcellular location">
    <subcellularLocation>
        <location evidence="3">Cell membrane</location>
        <topology evidence="3">Multi-pass membrane protein</topology>
    </subcellularLocation>
    <subcellularLocation>
        <location evidence="2">Endoplasmic reticulum membrane</location>
        <topology evidence="2">Multi-pass membrane protein</topology>
    </subcellularLocation>
    <subcellularLocation>
        <location evidence="1">Mitochondrion membrane</location>
        <topology evidence="1">Multi-pass membrane protein</topology>
    </subcellularLocation>
</comment>
<protein>
    <recommendedName>
        <fullName evidence="20">Choline/ethanolamine transporter FLVCR1</fullName>
    </recommendedName>
    <alternativeName>
        <fullName evidence="21">Heme transporter FLVCR1</fullName>
    </alternativeName>
</protein>
<evidence type="ECO:0000256" key="21">
    <source>
        <dbReference type="ARBA" id="ARBA00080886"/>
    </source>
</evidence>
<comment type="catalytic activity">
    <reaction evidence="15">
        <text>heme b(in) = heme b(out)</text>
        <dbReference type="Rhea" id="RHEA:75443"/>
        <dbReference type="ChEBI" id="CHEBI:60344"/>
    </reaction>
</comment>
<accession>A0AAJ7X5E2</accession>
<feature type="domain" description="Major facilitator superfamily (MFS) profile" evidence="24">
    <location>
        <begin position="74"/>
        <end position="479"/>
    </location>
</feature>
<evidence type="ECO:0000256" key="14">
    <source>
        <dbReference type="ARBA" id="ARBA00023180"/>
    </source>
</evidence>
<dbReference type="Pfam" id="PF07690">
    <property type="entry name" value="MFS_1"/>
    <property type="match status" value="1"/>
</dbReference>
<reference evidence="26" key="1">
    <citation type="submission" date="2025-08" db="UniProtKB">
        <authorList>
            <consortium name="RefSeq"/>
        </authorList>
    </citation>
    <scope>IDENTIFICATION</scope>
    <source>
        <tissue evidence="26">Sperm</tissue>
    </source>
</reference>
<evidence type="ECO:0000256" key="8">
    <source>
        <dbReference type="ARBA" id="ARBA00022824"/>
    </source>
</evidence>
<evidence type="ECO:0000256" key="1">
    <source>
        <dbReference type="ARBA" id="ARBA00004225"/>
    </source>
</evidence>
<evidence type="ECO:0000256" key="15">
    <source>
        <dbReference type="ARBA" id="ARBA00035075"/>
    </source>
</evidence>
<evidence type="ECO:0000256" key="11">
    <source>
        <dbReference type="ARBA" id="ARBA00023128"/>
    </source>
</evidence>
<evidence type="ECO:0000256" key="7">
    <source>
        <dbReference type="ARBA" id="ARBA00022692"/>
    </source>
</evidence>
<name>A0AAJ7X5E2_PETMA</name>
<evidence type="ECO:0000256" key="12">
    <source>
        <dbReference type="ARBA" id="ARBA00023136"/>
    </source>
</evidence>
<dbReference type="GO" id="GO:0097037">
    <property type="term" value="P:heme export"/>
    <property type="evidence" value="ECO:0007669"/>
    <property type="project" value="TreeGrafter"/>
</dbReference>
<evidence type="ECO:0000256" key="10">
    <source>
        <dbReference type="ARBA" id="ARBA00023057"/>
    </source>
</evidence>
<dbReference type="AlphaFoldDB" id="A0AAJ7X5E2"/>
<feature type="transmembrane region" description="Helical" evidence="23">
    <location>
        <begin position="112"/>
        <end position="132"/>
    </location>
</feature>
<evidence type="ECO:0000256" key="20">
    <source>
        <dbReference type="ARBA" id="ARBA00068050"/>
    </source>
</evidence>
<evidence type="ECO:0000256" key="3">
    <source>
        <dbReference type="ARBA" id="ARBA00004651"/>
    </source>
</evidence>
<keyword evidence="10" id="KW-0265">Erythrocyte maturation</keyword>
<evidence type="ECO:0000256" key="19">
    <source>
        <dbReference type="ARBA" id="ARBA00060240"/>
    </source>
</evidence>
<dbReference type="FunFam" id="1.20.1250.20:FF:000184">
    <property type="entry name" value="Feline leukemia virus subgroup C receptor-related protein 1"/>
    <property type="match status" value="1"/>
</dbReference>
<keyword evidence="13" id="KW-0675">Receptor</keyword>
<evidence type="ECO:0000256" key="9">
    <source>
        <dbReference type="ARBA" id="ARBA00022989"/>
    </source>
</evidence>
<evidence type="ECO:0000256" key="6">
    <source>
        <dbReference type="ARBA" id="ARBA00022553"/>
    </source>
</evidence>
<evidence type="ECO:0000256" key="23">
    <source>
        <dbReference type="SAM" id="Phobius"/>
    </source>
</evidence>
<evidence type="ECO:0000256" key="13">
    <source>
        <dbReference type="ARBA" id="ARBA00023170"/>
    </source>
</evidence>
<evidence type="ECO:0000256" key="22">
    <source>
        <dbReference type="SAM" id="MobiDB-lite"/>
    </source>
</evidence>
<keyword evidence="5" id="KW-1003">Cell membrane</keyword>
<keyword evidence="11" id="KW-0496">Mitochondrion</keyword>
<keyword evidence="14" id="KW-0325">Glycoprotein</keyword>
<dbReference type="RefSeq" id="XP_032820688.1">
    <property type="nucleotide sequence ID" value="XM_032964797.1"/>
</dbReference>
<feature type="transmembrane region" description="Helical" evidence="23">
    <location>
        <begin position="428"/>
        <end position="448"/>
    </location>
</feature>
<feature type="transmembrane region" description="Helical" evidence="23">
    <location>
        <begin position="239"/>
        <end position="259"/>
    </location>
</feature>
<keyword evidence="4" id="KW-0813">Transport</keyword>
<dbReference type="GO" id="GO:0020037">
    <property type="term" value="F:heme binding"/>
    <property type="evidence" value="ECO:0007669"/>
    <property type="project" value="TreeGrafter"/>
</dbReference>
<evidence type="ECO:0000256" key="2">
    <source>
        <dbReference type="ARBA" id="ARBA00004477"/>
    </source>
</evidence>
<evidence type="ECO:0000256" key="16">
    <source>
        <dbReference type="ARBA" id="ARBA00036811"/>
    </source>
</evidence>
<feature type="transmembrane region" description="Helical" evidence="23">
    <location>
        <begin position="366"/>
        <end position="383"/>
    </location>
</feature>
<feature type="transmembrane region" description="Helical" evidence="23">
    <location>
        <begin position="296"/>
        <end position="314"/>
    </location>
</feature>
<evidence type="ECO:0000256" key="4">
    <source>
        <dbReference type="ARBA" id="ARBA00022448"/>
    </source>
</evidence>
<dbReference type="GO" id="GO:0031966">
    <property type="term" value="C:mitochondrial membrane"/>
    <property type="evidence" value="ECO:0007669"/>
    <property type="project" value="UniProtKB-SubCell"/>
</dbReference>
<evidence type="ECO:0000256" key="18">
    <source>
        <dbReference type="ARBA" id="ARBA00046338"/>
    </source>
</evidence>
<dbReference type="InterPro" id="IPR036259">
    <property type="entry name" value="MFS_trans_sf"/>
</dbReference>
<dbReference type="PANTHER" id="PTHR10924:SF3">
    <property type="entry name" value="HEME TRANSPORTER FLVCR2"/>
    <property type="match status" value="1"/>
</dbReference>
<dbReference type="InterPro" id="IPR011701">
    <property type="entry name" value="MFS"/>
</dbReference>
<comment type="function">
    <text evidence="19">Uniporter that mediates the transport of extracellular choline and ethanolamine into cells, thereby playing a key role in phospholipid biosynthesis. Choline and ethanolamine are the precursors of phosphatidylcholine and phosphatidylethanolamine, respectively, the two most abundant phospholipids. Transport is not coupled with proton transport and is exclusively driven by the choline (or ethanolamine) gradient across the plasma membrane. Also acts as a heme b transporter that mediates heme efflux from the cytoplasm to the extracellular compartment.</text>
</comment>
<keyword evidence="8" id="KW-0256">Endoplasmic reticulum</keyword>
<sequence>MKQKEPSGDGVEGAAATTAAATTAAAGGGDYGGGDYGDGGGDGAAGNSDRCDPSPSRDVSGLGETRLFRRRWVIVFVFSAYSLTSAFQWIQYGIINNIFAGYYDVSTTDVDWLSMVYMLCYIPLIFPSAWLLDTRGLRLVALLGSFLNCVGAWVKTASVRPHLFGVTVFGQLTCAIAQVFILGLPSRIASVWFGSGEVSTACSIGVFGNQLGVAVGFLLPPMLVPASDDKEALSYHIRVMFFGTAAIATALFVIVLLVFREEPPVAPSQAQAMRRQKRRSDYSYWQSIQRLLTNKAFVLLIITYGINTGSFYSVSTLLNPMFIHHYQGQEVNAGRVGLTIVVAGVLGSLLCGVWLDRTKKFKQTTFAVYCLSFTGMIIFTFTLNLGHLWVVFVTAGLLGFFMTGYIPLGFEFAAELTYPESEGTSSGLLNAAAQLFGLIFTVVQGQLTKHFSPLIGNIFICCSLLLGTMLTGLIKADLRRLKANLERGTAQLCSLDDGPERPLDGPVPGYVPVDQDSP</sequence>
<keyword evidence="25" id="KW-1185">Reference proteome</keyword>
<feature type="transmembrane region" description="Helical" evidence="23">
    <location>
        <begin position="72"/>
        <end position="92"/>
    </location>
</feature>
<feature type="transmembrane region" description="Helical" evidence="23">
    <location>
        <begin position="334"/>
        <end position="354"/>
    </location>
</feature>
<organism evidence="25 26">
    <name type="scientific">Petromyzon marinus</name>
    <name type="common">Sea lamprey</name>
    <dbReference type="NCBI Taxonomy" id="7757"/>
    <lineage>
        <taxon>Eukaryota</taxon>
        <taxon>Metazoa</taxon>
        <taxon>Chordata</taxon>
        <taxon>Craniata</taxon>
        <taxon>Vertebrata</taxon>
        <taxon>Cyclostomata</taxon>
        <taxon>Hyperoartia</taxon>
        <taxon>Petromyzontiformes</taxon>
        <taxon>Petromyzontidae</taxon>
        <taxon>Petromyzon</taxon>
    </lineage>
</organism>
<comment type="similarity">
    <text evidence="18">Belongs to the major facilitator superfamily. Feline leukemia virus subgroup C receptor (TC 2.A.1.28.1) family.</text>
</comment>
<dbReference type="InterPro" id="IPR049680">
    <property type="entry name" value="FLVCR1-2_SLC49-like"/>
</dbReference>
<dbReference type="Gene3D" id="1.20.1250.20">
    <property type="entry name" value="MFS general substrate transporter like domains"/>
    <property type="match status" value="1"/>
</dbReference>
<dbReference type="GO" id="GO:0043249">
    <property type="term" value="P:erythrocyte maturation"/>
    <property type="evidence" value="ECO:0007669"/>
    <property type="project" value="UniProtKB-KW"/>
</dbReference>
<dbReference type="GO" id="GO:0006783">
    <property type="term" value="P:heme biosynthetic process"/>
    <property type="evidence" value="ECO:0007669"/>
    <property type="project" value="UniProtKB-ARBA"/>
</dbReference>
<keyword evidence="12 23" id="KW-0472">Membrane</keyword>
<evidence type="ECO:0000256" key="5">
    <source>
        <dbReference type="ARBA" id="ARBA00022475"/>
    </source>
</evidence>
<dbReference type="PROSITE" id="PS50850">
    <property type="entry name" value="MFS"/>
    <property type="match status" value="1"/>
</dbReference>
<feature type="transmembrane region" description="Helical" evidence="23">
    <location>
        <begin position="163"/>
        <end position="186"/>
    </location>
</feature>
<dbReference type="KEGG" id="pmrn:116948281"/>
<dbReference type="SUPFAM" id="SSF103473">
    <property type="entry name" value="MFS general substrate transporter"/>
    <property type="match status" value="1"/>
</dbReference>
<evidence type="ECO:0000313" key="26">
    <source>
        <dbReference type="RefSeq" id="XP_032820688.1"/>
    </source>
</evidence>
<feature type="transmembrane region" description="Helical" evidence="23">
    <location>
        <begin position="389"/>
        <end position="408"/>
    </location>
</feature>
<proteinExistence type="inferred from homology"/>
<comment type="catalytic activity">
    <reaction evidence="17">
        <text>ethanolamine(in) = ethanolamine(out)</text>
        <dbReference type="Rhea" id="RHEA:32747"/>
        <dbReference type="ChEBI" id="CHEBI:57603"/>
    </reaction>
</comment>
<comment type="catalytic activity">
    <reaction evidence="16">
        <text>choline(out) = choline(in)</text>
        <dbReference type="Rhea" id="RHEA:32751"/>
        <dbReference type="ChEBI" id="CHEBI:15354"/>
    </reaction>
</comment>
<evidence type="ECO:0000259" key="24">
    <source>
        <dbReference type="PROSITE" id="PS50850"/>
    </source>
</evidence>
<dbReference type="GO" id="GO:0005789">
    <property type="term" value="C:endoplasmic reticulum membrane"/>
    <property type="evidence" value="ECO:0007669"/>
    <property type="project" value="UniProtKB-SubCell"/>
</dbReference>
<dbReference type="GO" id="GO:0005886">
    <property type="term" value="C:plasma membrane"/>
    <property type="evidence" value="ECO:0007669"/>
    <property type="project" value="UniProtKB-SubCell"/>
</dbReference>
<evidence type="ECO:0000313" key="25">
    <source>
        <dbReference type="Proteomes" id="UP001318040"/>
    </source>
</evidence>
<feature type="transmembrane region" description="Helical" evidence="23">
    <location>
        <begin position="139"/>
        <end position="157"/>
    </location>
</feature>
<keyword evidence="9 23" id="KW-1133">Transmembrane helix</keyword>
<feature type="transmembrane region" description="Helical" evidence="23">
    <location>
        <begin position="198"/>
        <end position="219"/>
    </location>
</feature>
<feature type="region of interest" description="Disordered" evidence="22">
    <location>
        <begin position="37"/>
        <end position="59"/>
    </location>
</feature>
<gene>
    <name evidence="26" type="primary">LOC116948281</name>
</gene>
<feature type="region of interest" description="Disordered" evidence="22">
    <location>
        <begin position="496"/>
        <end position="518"/>
    </location>
</feature>
<evidence type="ECO:0000256" key="17">
    <source>
        <dbReference type="ARBA" id="ARBA00045087"/>
    </source>
</evidence>
<feature type="transmembrane region" description="Helical" evidence="23">
    <location>
        <begin position="454"/>
        <end position="474"/>
    </location>
</feature>